<proteinExistence type="predicted"/>
<keyword evidence="3" id="KW-1185">Reference proteome</keyword>
<evidence type="ECO:0000256" key="1">
    <source>
        <dbReference type="SAM" id="Phobius"/>
    </source>
</evidence>
<evidence type="ECO:0000313" key="2">
    <source>
        <dbReference type="EMBL" id="RPB24494.1"/>
    </source>
</evidence>
<reference evidence="2 3" key="1">
    <citation type="journal article" date="2018" name="Nat. Ecol. Evol.">
        <title>Pezizomycetes genomes reveal the molecular basis of ectomycorrhizal truffle lifestyle.</title>
        <authorList>
            <person name="Murat C."/>
            <person name="Payen T."/>
            <person name="Noel B."/>
            <person name="Kuo A."/>
            <person name="Morin E."/>
            <person name="Chen J."/>
            <person name="Kohler A."/>
            <person name="Krizsan K."/>
            <person name="Balestrini R."/>
            <person name="Da Silva C."/>
            <person name="Montanini B."/>
            <person name="Hainaut M."/>
            <person name="Levati E."/>
            <person name="Barry K.W."/>
            <person name="Belfiori B."/>
            <person name="Cichocki N."/>
            <person name="Clum A."/>
            <person name="Dockter R.B."/>
            <person name="Fauchery L."/>
            <person name="Guy J."/>
            <person name="Iotti M."/>
            <person name="Le Tacon F."/>
            <person name="Lindquist E.A."/>
            <person name="Lipzen A."/>
            <person name="Malagnac F."/>
            <person name="Mello A."/>
            <person name="Molinier V."/>
            <person name="Miyauchi S."/>
            <person name="Poulain J."/>
            <person name="Riccioni C."/>
            <person name="Rubini A."/>
            <person name="Sitrit Y."/>
            <person name="Splivallo R."/>
            <person name="Traeger S."/>
            <person name="Wang M."/>
            <person name="Zifcakova L."/>
            <person name="Wipf D."/>
            <person name="Zambonelli A."/>
            <person name="Paolocci F."/>
            <person name="Nowrousian M."/>
            <person name="Ottonello S."/>
            <person name="Baldrian P."/>
            <person name="Spatafora J.W."/>
            <person name="Henrissat B."/>
            <person name="Nagy L.G."/>
            <person name="Aury J.M."/>
            <person name="Wincker P."/>
            <person name="Grigoriev I.V."/>
            <person name="Bonfante P."/>
            <person name="Martin F.M."/>
        </authorList>
    </citation>
    <scope>NUCLEOTIDE SEQUENCE [LARGE SCALE GENOMIC DNA]</scope>
    <source>
        <strain evidence="2 3">ATCC MYA-4762</strain>
    </source>
</reference>
<dbReference type="InParanoid" id="A0A3N4LNM7"/>
<name>A0A3N4LNM7_9PEZI</name>
<dbReference type="Proteomes" id="UP000267821">
    <property type="component" value="Unassembled WGS sequence"/>
</dbReference>
<dbReference type="EMBL" id="ML121541">
    <property type="protein sequence ID" value="RPB24494.1"/>
    <property type="molecule type" value="Genomic_DNA"/>
</dbReference>
<organism evidence="2 3">
    <name type="scientific">Terfezia boudieri ATCC MYA-4762</name>
    <dbReference type="NCBI Taxonomy" id="1051890"/>
    <lineage>
        <taxon>Eukaryota</taxon>
        <taxon>Fungi</taxon>
        <taxon>Dikarya</taxon>
        <taxon>Ascomycota</taxon>
        <taxon>Pezizomycotina</taxon>
        <taxon>Pezizomycetes</taxon>
        <taxon>Pezizales</taxon>
        <taxon>Pezizaceae</taxon>
        <taxon>Terfezia</taxon>
    </lineage>
</organism>
<keyword evidence="1" id="KW-1133">Transmembrane helix</keyword>
<keyword evidence="1" id="KW-0472">Membrane</keyword>
<dbReference type="AlphaFoldDB" id="A0A3N4LNM7"/>
<keyword evidence="1" id="KW-0812">Transmembrane</keyword>
<accession>A0A3N4LNM7</accession>
<feature type="transmembrane region" description="Helical" evidence="1">
    <location>
        <begin position="30"/>
        <end position="51"/>
    </location>
</feature>
<protein>
    <submittedName>
        <fullName evidence="2">Uncharacterized protein</fullName>
    </submittedName>
</protein>
<sequence length="66" mass="7367">MVLSVPGTRCWFDGREQGALSPDHLISPSVIGYILPGTVKSTVLYLFLAAWSRHVGMHYPLSMHIR</sequence>
<gene>
    <name evidence="2" type="ORF">L211DRAFT_169359</name>
</gene>
<evidence type="ECO:0000313" key="3">
    <source>
        <dbReference type="Proteomes" id="UP000267821"/>
    </source>
</evidence>